<evidence type="ECO:0000256" key="1">
    <source>
        <dbReference type="ARBA" id="ARBA00003343"/>
    </source>
</evidence>
<dbReference type="Gene3D" id="3.20.170.30">
    <property type="match status" value="1"/>
</dbReference>
<keyword evidence="4" id="KW-0808">Transferase</keyword>
<evidence type="ECO:0000313" key="8">
    <source>
        <dbReference type="EMBL" id="KAG6374775.1"/>
    </source>
</evidence>
<comment type="catalytic activity">
    <reaction evidence="6">
        <text>2'-phospho-[ligated tRNA] + NAD(+) = mature tRNA + ADP-alpha-D-ribose 1'',2''-cyclic phosphate + nicotinamide</text>
        <dbReference type="Rhea" id="RHEA:23324"/>
        <dbReference type="Rhea" id="RHEA-COMP:11106"/>
        <dbReference type="Rhea" id="RHEA-COMP:11107"/>
        <dbReference type="ChEBI" id="CHEBI:17154"/>
        <dbReference type="ChEBI" id="CHEBI:57540"/>
        <dbReference type="ChEBI" id="CHEBI:76596"/>
        <dbReference type="ChEBI" id="CHEBI:82883"/>
        <dbReference type="ChEBI" id="CHEBI:85027"/>
        <dbReference type="EC" id="2.7.1.160"/>
    </reaction>
</comment>
<organism evidence="8 9">
    <name type="scientific">Boletus reticuloceps</name>
    <dbReference type="NCBI Taxonomy" id="495285"/>
    <lineage>
        <taxon>Eukaryota</taxon>
        <taxon>Fungi</taxon>
        <taxon>Dikarya</taxon>
        <taxon>Basidiomycota</taxon>
        <taxon>Agaricomycotina</taxon>
        <taxon>Agaricomycetes</taxon>
        <taxon>Agaricomycetidae</taxon>
        <taxon>Boletales</taxon>
        <taxon>Boletineae</taxon>
        <taxon>Boletaceae</taxon>
        <taxon>Boletoideae</taxon>
        <taxon>Boletus</taxon>
    </lineage>
</organism>
<dbReference type="Pfam" id="PF01885">
    <property type="entry name" value="PTS_2-RNA"/>
    <property type="match status" value="1"/>
</dbReference>
<dbReference type="InterPro" id="IPR042080">
    <property type="entry name" value="RNA_2'-PTrans_N"/>
</dbReference>
<comment type="caution">
    <text evidence="8">The sequence shown here is derived from an EMBL/GenBank/DDBJ whole genome shotgun (WGS) entry which is preliminary data.</text>
</comment>
<dbReference type="Gene3D" id="1.10.10.970">
    <property type="entry name" value="RNA 2'-phosphotransferase, Tpt1/KptA family, N-terminal domain"/>
    <property type="match status" value="1"/>
</dbReference>
<reference evidence="8" key="1">
    <citation type="submission" date="2021-03" db="EMBL/GenBank/DDBJ databases">
        <title>Evolutionary innovations through gain and loss of genes in the ectomycorrhizal Boletales.</title>
        <authorList>
            <person name="Wu G."/>
            <person name="Miyauchi S."/>
            <person name="Morin E."/>
            <person name="Yang Z.-L."/>
            <person name="Xu J."/>
            <person name="Martin F.M."/>
        </authorList>
    </citation>
    <scope>NUCLEOTIDE SEQUENCE</scope>
    <source>
        <strain evidence="8">BR01</strain>
    </source>
</reference>
<dbReference type="Proteomes" id="UP000683000">
    <property type="component" value="Unassembled WGS sequence"/>
</dbReference>
<proteinExistence type="inferred from homology"/>
<evidence type="ECO:0000256" key="4">
    <source>
        <dbReference type="ARBA" id="ARBA00022679"/>
    </source>
</evidence>
<feature type="compositionally biased region" description="Basic residues" evidence="7">
    <location>
        <begin position="11"/>
        <end position="20"/>
    </location>
</feature>
<keyword evidence="9" id="KW-1185">Reference proteome</keyword>
<name>A0A8I2YMV1_9AGAM</name>
<dbReference type="EC" id="2.7.1.160" evidence="3"/>
<comment type="function">
    <text evidence="1">Catalyzes the last step of tRNA splicing, the transfer of the splice junction 2'-phosphate from ligated tRNA to NAD to produce ADP-ribose 1''-2'' cyclic phosphate.</text>
</comment>
<gene>
    <name evidence="8" type="ORF">JVT61DRAFT_4152</name>
</gene>
<dbReference type="SUPFAM" id="SSF56399">
    <property type="entry name" value="ADP-ribosylation"/>
    <property type="match status" value="1"/>
</dbReference>
<dbReference type="EMBL" id="JAGFBS010000017">
    <property type="protein sequence ID" value="KAG6374775.1"/>
    <property type="molecule type" value="Genomic_DNA"/>
</dbReference>
<evidence type="ECO:0000256" key="7">
    <source>
        <dbReference type="SAM" id="MobiDB-lite"/>
    </source>
</evidence>
<feature type="region of interest" description="Disordered" evidence="7">
    <location>
        <begin position="1"/>
        <end position="28"/>
    </location>
</feature>
<sequence>MSQQHQEQGRSAKKAPKLRGHPRDSPDARISKSLSWLLRHGAEKAGLNIRQDGYAKVSDVLANPMFRDITFIHLQDIVKRDQKSRYHLLFEPQTLESAGTDVWWIRANQGHSIKNIELDLQPIESASEIPMAVHGTTRQAWNLIATQGLSKMKRNHIHLAQNVPGSGVISGMRNSSQILIFVDVQKALDAGIKFCLSANGVVLTEGNGDGFLSPEFFLRVENGNRTPLQGWEGSGPIMLAPLVQANIKVDDVVTDGAQPENL</sequence>
<dbReference type="GO" id="GO:0000215">
    <property type="term" value="F:tRNA 2'-phosphotransferase activity"/>
    <property type="evidence" value="ECO:0007669"/>
    <property type="project" value="UniProtKB-EC"/>
</dbReference>
<keyword evidence="5" id="KW-0520">NAD</keyword>
<dbReference type="GO" id="GO:0006388">
    <property type="term" value="P:tRNA splicing, via endonucleolytic cleavage and ligation"/>
    <property type="evidence" value="ECO:0007669"/>
    <property type="project" value="TreeGrafter"/>
</dbReference>
<evidence type="ECO:0000256" key="5">
    <source>
        <dbReference type="ARBA" id="ARBA00023027"/>
    </source>
</evidence>
<dbReference type="InterPro" id="IPR002745">
    <property type="entry name" value="Ptrans_KptA/Tpt1"/>
</dbReference>
<protein>
    <recommendedName>
        <fullName evidence="3">2'-phosphotransferase</fullName>
        <ecNumber evidence="3">2.7.1.160</ecNumber>
    </recommendedName>
</protein>
<accession>A0A8I2YMV1</accession>
<dbReference type="PANTHER" id="PTHR12684:SF2">
    <property type="entry name" value="TRNA 2'-PHOSPHOTRANSFERASE 1"/>
    <property type="match status" value="1"/>
</dbReference>
<comment type="similarity">
    <text evidence="2">Belongs to the KptA/TPT1 family.</text>
</comment>
<evidence type="ECO:0000256" key="3">
    <source>
        <dbReference type="ARBA" id="ARBA00012007"/>
    </source>
</evidence>
<dbReference type="AlphaFoldDB" id="A0A8I2YMV1"/>
<evidence type="ECO:0000256" key="2">
    <source>
        <dbReference type="ARBA" id="ARBA00009836"/>
    </source>
</evidence>
<dbReference type="InterPro" id="IPR042081">
    <property type="entry name" value="RNA_2'-PTrans_C"/>
</dbReference>
<dbReference type="OrthoDB" id="419694at2759"/>
<dbReference type="PANTHER" id="PTHR12684">
    <property type="entry name" value="PUTATIVE PHOSPHOTRANSFERASE"/>
    <property type="match status" value="1"/>
</dbReference>
<evidence type="ECO:0000313" key="9">
    <source>
        <dbReference type="Proteomes" id="UP000683000"/>
    </source>
</evidence>
<evidence type="ECO:0000256" key="6">
    <source>
        <dbReference type="ARBA" id="ARBA00047949"/>
    </source>
</evidence>